<evidence type="ECO:0000313" key="2">
    <source>
        <dbReference type="EMBL" id="TSJ65540.1"/>
    </source>
</evidence>
<evidence type="ECO:0000259" key="1">
    <source>
        <dbReference type="SMART" id="SM00932"/>
    </source>
</evidence>
<reference evidence="2 3" key="1">
    <citation type="submission" date="2019-07" db="EMBL/GenBank/DDBJ databases">
        <title>Allobacillus sp. nov. SKP isolated from shrimp paste of Euphausiacea.</title>
        <authorList>
            <person name="Kanchanasin P."/>
            <person name="Tanasupawat S."/>
            <person name="Shi W."/>
            <person name="Wu L."/>
            <person name="Ma J."/>
        </authorList>
    </citation>
    <scope>NUCLEOTIDE SEQUENCE [LARGE SCALE GENOMIC DNA]</scope>
    <source>
        <strain evidence="2 3">SKP4-8</strain>
    </source>
</reference>
<keyword evidence="3" id="KW-1185">Reference proteome</keyword>
<dbReference type="OrthoDB" id="2968418at2"/>
<dbReference type="Proteomes" id="UP000316425">
    <property type="component" value="Unassembled WGS sequence"/>
</dbReference>
<comment type="caution">
    <text evidence="2">The sequence shown here is derived from an EMBL/GenBank/DDBJ whole genome shotgun (WGS) entry which is preliminary data.</text>
</comment>
<dbReference type="AlphaFoldDB" id="A0A556PMA8"/>
<dbReference type="EMBL" id="VMHE01000009">
    <property type="protein sequence ID" value="TSJ65540.1"/>
    <property type="molecule type" value="Genomic_DNA"/>
</dbReference>
<dbReference type="InterPro" id="IPR036498">
    <property type="entry name" value="Nfu/NifU_N_sf"/>
</dbReference>
<protein>
    <submittedName>
        <fullName evidence="2">Scaffolding protein</fullName>
    </submittedName>
</protein>
<name>A0A556PMA8_9BACI</name>
<gene>
    <name evidence="2" type="ORF">FPQ13_06970</name>
</gene>
<dbReference type="SUPFAM" id="SSF110836">
    <property type="entry name" value="Hypothetical protein SAV1430"/>
    <property type="match status" value="1"/>
</dbReference>
<evidence type="ECO:0000313" key="3">
    <source>
        <dbReference type="Proteomes" id="UP000316425"/>
    </source>
</evidence>
<accession>A0A556PMA8</accession>
<proteinExistence type="predicted"/>
<dbReference type="Pfam" id="PF08712">
    <property type="entry name" value="Nfu_N"/>
    <property type="match status" value="1"/>
</dbReference>
<organism evidence="2 3">
    <name type="scientific">Allobacillus salarius</name>
    <dbReference type="NCBI Taxonomy" id="1955272"/>
    <lineage>
        <taxon>Bacteria</taxon>
        <taxon>Bacillati</taxon>
        <taxon>Bacillota</taxon>
        <taxon>Bacilli</taxon>
        <taxon>Bacillales</taxon>
        <taxon>Bacillaceae</taxon>
        <taxon>Allobacillus</taxon>
    </lineage>
</organism>
<dbReference type="Gene3D" id="3.30.1370.70">
    <property type="entry name" value="Scaffold protein Nfu/NifU, N-terminal domain"/>
    <property type="match status" value="1"/>
</dbReference>
<dbReference type="SMART" id="SM00932">
    <property type="entry name" value="Nfu_N"/>
    <property type="match status" value="1"/>
</dbReference>
<dbReference type="InterPro" id="IPR014824">
    <property type="entry name" value="Nfu/NifU_N"/>
</dbReference>
<sequence>MAVIVESTPNPNAMKFTVDKMIFEGDDSISVMPGETSEYDIMNDLMHLSGVDNVFGYQNFITINKRIDAEWDELVPEVERVIENYGY</sequence>
<feature type="domain" description="Scaffold protein Nfu/NifU N-terminal" evidence="1">
    <location>
        <begin position="3"/>
        <end position="86"/>
    </location>
</feature>
<dbReference type="RefSeq" id="WP_144088613.1">
    <property type="nucleotide sequence ID" value="NZ_VMHE01000009.1"/>
</dbReference>